<dbReference type="EMBL" id="JABFAA010000007">
    <property type="protein sequence ID" value="MBA0687638.1"/>
    <property type="molecule type" value="Genomic_DNA"/>
</dbReference>
<gene>
    <name evidence="1" type="ORF">Goari_015152</name>
</gene>
<evidence type="ECO:0000313" key="2">
    <source>
        <dbReference type="Proteomes" id="UP000593577"/>
    </source>
</evidence>
<organism evidence="1 2">
    <name type="scientific">Gossypium aridum</name>
    <name type="common">American cotton</name>
    <name type="synonym">Erioxylum aridum</name>
    <dbReference type="NCBI Taxonomy" id="34290"/>
    <lineage>
        <taxon>Eukaryota</taxon>
        <taxon>Viridiplantae</taxon>
        <taxon>Streptophyta</taxon>
        <taxon>Embryophyta</taxon>
        <taxon>Tracheophyta</taxon>
        <taxon>Spermatophyta</taxon>
        <taxon>Magnoliopsida</taxon>
        <taxon>eudicotyledons</taxon>
        <taxon>Gunneridae</taxon>
        <taxon>Pentapetalae</taxon>
        <taxon>rosids</taxon>
        <taxon>malvids</taxon>
        <taxon>Malvales</taxon>
        <taxon>Malvaceae</taxon>
        <taxon>Malvoideae</taxon>
        <taxon>Gossypium</taxon>
    </lineage>
</organism>
<reference evidence="1 2" key="1">
    <citation type="journal article" date="2019" name="Genome Biol. Evol.">
        <title>Insights into the evolution of the New World diploid cottons (Gossypium, subgenus Houzingenia) based on genome sequencing.</title>
        <authorList>
            <person name="Grover C.E."/>
            <person name="Arick M.A. 2nd"/>
            <person name="Thrash A."/>
            <person name="Conover J.L."/>
            <person name="Sanders W.S."/>
            <person name="Peterson D.G."/>
            <person name="Frelichowski J.E."/>
            <person name="Scheffler J.A."/>
            <person name="Scheffler B.E."/>
            <person name="Wendel J.F."/>
        </authorList>
    </citation>
    <scope>NUCLEOTIDE SEQUENCE [LARGE SCALE GENOMIC DNA]</scope>
    <source>
        <strain evidence="1">185</strain>
        <tissue evidence="1">Leaf</tissue>
    </source>
</reference>
<dbReference type="Proteomes" id="UP000593577">
    <property type="component" value="Unassembled WGS sequence"/>
</dbReference>
<proteinExistence type="predicted"/>
<accession>A0A7J8XK18</accession>
<sequence length="54" mass="6253">MAGCLKVILNSGDSSAVQRGYGRYDWRVTILLLMRNLFWLKRLSFLPSLELFFG</sequence>
<evidence type="ECO:0000313" key="1">
    <source>
        <dbReference type="EMBL" id="MBA0687638.1"/>
    </source>
</evidence>
<protein>
    <submittedName>
        <fullName evidence="1">Uncharacterized protein</fullName>
    </submittedName>
</protein>
<dbReference type="AlphaFoldDB" id="A0A7J8XK18"/>
<comment type="caution">
    <text evidence="1">The sequence shown here is derived from an EMBL/GenBank/DDBJ whole genome shotgun (WGS) entry which is preliminary data.</text>
</comment>
<name>A0A7J8XK18_GOSAI</name>
<keyword evidence="2" id="KW-1185">Reference proteome</keyword>